<evidence type="ECO:0000256" key="2">
    <source>
        <dbReference type="ARBA" id="ARBA00007399"/>
    </source>
</evidence>
<name>A0AA92X3J9_9GAMM</name>
<dbReference type="InterPro" id="IPR001829">
    <property type="entry name" value="Pili_assmbl_chaperone_bac"/>
</dbReference>
<dbReference type="PANTHER" id="PTHR30251:SF0">
    <property type="entry name" value="FIMBRIAL CHAPERONE PROTEIN ELFD-RELATED"/>
    <property type="match status" value="1"/>
</dbReference>
<gene>
    <name evidence="8" type="ORF">D4100_18945</name>
</gene>
<evidence type="ECO:0000259" key="7">
    <source>
        <dbReference type="Pfam" id="PF02753"/>
    </source>
</evidence>
<dbReference type="Proteomes" id="UP000284338">
    <property type="component" value="Unassembled WGS sequence"/>
</dbReference>
<dbReference type="InterPro" id="IPR013783">
    <property type="entry name" value="Ig-like_fold"/>
</dbReference>
<dbReference type="InterPro" id="IPR016147">
    <property type="entry name" value="Pili_assmbl_chaperone_N"/>
</dbReference>
<sequence length="208" mass="22678">MAGGITLGGTRIIYPADAKQINMAVRNTSDQSSFLVQSWVESVDGKKTEDFIVTPPLYVSGPGHDNTLRLMYVGQPVMKDRESLYYFNSKAIPSLDKKETEGKNVLMLAAVTRVKLFVRPDGLTPSVEKAPAELSFHYGSGQVKIVNPTPYYITLAQIKVGGHKLPDTMVSPKGSVSLSQLAAVGDVITFRTINDFGAVTPEQMKKLK</sequence>
<feature type="domain" description="Pili assembly chaperone C-terminal" evidence="7">
    <location>
        <begin position="145"/>
        <end position="200"/>
    </location>
</feature>
<proteinExistence type="inferred from homology"/>
<comment type="caution">
    <text evidence="8">The sequence shown here is derived from an EMBL/GenBank/DDBJ whole genome shotgun (WGS) entry which is preliminary data.</text>
</comment>
<evidence type="ECO:0000313" key="9">
    <source>
        <dbReference type="Proteomes" id="UP000284338"/>
    </source>
</evidence>
<dbReference type="InterPro" id="IPR050643">
    <property type="entry name" value="Periplasmic_pilus_chap"/>
</dbReference>
<dbReference type="EMBL" id="QYYG01000007">
    <property type="protein sequence ID" value="RJF54265.1"/>
    <property type="molecule type" value="Genomic_DNA"/>
</dbReference>
<dbReference type="Pfam" id="PF02753">
    <property type="entry name" value="PapD_C"/>
    <property type="match status" value="1"/>
</dbReference>
<evidence type="ECO:0000256" key="4">
    <source>
        <dbReference type="ARBA" id="ARBA00022764"/>
    </source>
</evidence>
<dbReference type="SUPFAM" id="SSF49584">
    <property type="entry name" value="Periplasmic chaperone C-domain"/>
    <property type="match status" value="1"/>
</dbReference>
<dbReference type="GO" id="GO:0071555">
    <property type="term" value="P:cell wall organization"/>
    <property type="evidence" value="ECO:0007669"/>
    <property type="project" value="InterPro"/>
</dbReference>
<comment type="subcellular location">
    <subcellularLocation>
        <location evidence="1">Periplasm</location>
    </subcellularLocation>
</comment>
<feature type="domain" description="Pili assembly chaperone N-terminal" evidence="6">
    <location>
        <begin position="4"/>
        <end position="123"/>
    </location>
</feature>
<dbReference type="SUPFAM" id="SSF49354">
    <property type="entry name" value="PapD-like"/>
    <property type="match status" value="1"/>
</dbReference>
<dbReference type="InterPro" id="IPR036316">
    <property type="entry name" value="Pili_assmbl_chap_C_dom_sf"/>
</dbReference>
<keyword evidence="4" id="KW-0574">Periplasm</keyword>
<evidence type="ECO:0000256" key="5">
    <source>
        <dbReference type="ARBA" id="ARBA00023186"/>
    </source>
</evidence>
<evidence type="ECO:0000256" key="1">
    <source>
        <dbReference type="ARBA" id="ARBA00004418"/>
    </source>
</evidence>
<comment type="similarity">
    <text evidence="2">Belongs to the periplasmic pilus chaperone family.</text>
</comment>
<organism evidence="8 9">
    <name type="scientific">Serratia inhibens</name>
    <dbReference type="NCBI Taxonomy" id="2338073"/>
    <lineage>
        <taxon>Bacteria</taxon>
        <taxon>Pseudomonadati</taxon>
        <taxon>Pseudomonadota</taxon>
        <taxon>Gammaproteobacteria</taxon>
        <taxon>Enterobacterales</taxon>
        <taxon>Yersiniaceae</taxon>
        <taxon>Serratia</taxon>
    </lineage>
</organism>
<dbReference type="AlphaFoldDB" id="A0AA92X3J9"/>
<keyword evidence="9" id="KW-1185">Reference proteome</keyword>
<evidence type="ECO:0000256" key="3">
    <source>
        <dbReference type="ARBA" id="ARBA00022729"/>
    </source>
</evidence>
<keyword evidence="5" id="KW-0143">Chaperone</keyword>
<dbReference type="PANTHER" id="PTHR30251">
    <property type="entry name" value="PILUS ASSEMBLY CHAPERONE"/>
    <property type="match status" value="1"/>
</dbReference>
<dbReference type="InterPro" id="IPR008962">
    <property type="entry name" value="PapD-like_sf"/>
</dbReference>
<protein>
    <submittedName>
        <fullName evidence="8">Fimbrial chaperone protein</fullName>
    </submittedName>
</protein>
<dbReference type="InterPro" id="IPR016148">
    <property type="entry name" value="Pili_assmbl_chaperone_C"/>
</dbReference>
<evidence type="ECO:0000313" key="8">
    <source>
        <dbReference type="EMBL" id="RJF54265.1"/>
    </source>
</evidence>
<dbReference type="GO" id="GO:0030288">
    <property type="term" value="C:outer membrane-bounded periplasmic space"/>
    <property type="evidence" value="ECO:0007669"/>
    <property type="project" value="InterPro"/>
</dbReference>
<evidence type="ECO:0000259" key="6">
    <source>
        <dbReference type="Pfam" id="PF00345"/>
    </source>
</evidence>
<dbReference type="Gene3D" id="2.60.40.10">
    <property type="entry name" value="Immunoglobulins"/>
    <property type="match status" value="2"/>
</dbReference>
<dbReference type="PRINTS" id="PR00969">
    <property type="entry name" value="CHAPERONPILI"/>
</dbReference>
<accession>A0AA92X3J9</accession>
<keyword evidence="3" id="KW-0732">Signal</keyword>
<dbReference type="Pfam" id="PF00345">
    <property type="entry name" value="PapD_N"/>
    <property type="match status" value="1"/>
</dbReference>
<reference evidence="8 9" key="1">
    <citation type="submission" date="2018-09" db="EMBL/GenBank/DDBJ databases">
        <title>Draft genome of a novel serratia sp. strain with antifungal activity.</title>
        <authorList>
            <person name="Dichmann S.I."/>
            <person name="Park B.P."/>
            <person name="Pathiraja D."/>
            <person name="Choi I.-G."/>
            <person name="Stougaard P."/>
            <person name="Hennessy R.C."/>
        </authorList>
    </citation>
    <scope>NUCLEOTIDE SEQUENCE [LARGE SCALE GENOMIC DNA]</scope>
    <source>
        <strain evidence="8 9">S40</strain>
    </source>
</reference>